<accession>A0A383ULS7</accession>
<dbReference type="Proteomes" id="UP000275772">
    <property type="component" value="Unassembled WGS sequence"/>
</dbReference>
<evidence type="ECO:0000313" key="3">
    <source>
        <dbReference type="EMBL" id="SZF01284.1"/>
    </source>
</evidence>
<organism evidence="3 4">
    <name type="scientific">Blumeria hordei</name>
    <name type="common">Barley powdery mildew</name>
    <name type="synonym">Blumeria graminis f. sp. hordei</name>
    <dbReference type="NCBI Taxonomy" id="2867405"/>
    <lineage>
        <taxon>Eukaryota</taxon>
        <taxon>Fungi</taxon>
        <taxon>Dikarya</taxon>
        <taxon>Ascomycota</taxon>
        <taxon>Pezizomycotina</taxon>
        <taxon>Leotiomycetes</taxon>
        <taxon>Erysiphales</taxon>
        <taxon>Erysiphaceae</taxon>
        <taxon>Blumeria</taxon>
    </lineage>
</organism>
<reference evidence="3 4" key="1">
    <citation type="submission" date="2017-11" db="EMBL/GenBank/DDBJ databases">
        <authorList>
            <person name="Kracher B."/>
        </authorList>
    </citation>
    <scope>NUCLEOTIDE SEQUENCE [LARGE SCALE GENOMIC DNA]</scope>
    <source>
        <strain evidence="3 4">RACE1</strain>
    </source>
</reference>
<gene>
    <name evidence="3" type="ORF">BLGHR1_12044</name>
</gene>
<dbReference type="InterPro" id="IPR055148">
    <property type="entry name" value="ZW10_C_2"/>
</dbReference>
<dbReference type="PANTHER" id="PTHR12205:SF0">
    <property type="entry name" value="CENTROMERE_KINETOCHORE PROTEIN ZW10 HOMOLOG"/>
    <property type="match status" value="1"/>
</dbReference>
<dbReference type="AlphaFoldDB" id="A0A383ULS7"/>
<dbReference type="GO" id="GO:1990423">
    <property type="term" value="C:RZZ complex"/>
    <property type="evidence" value="ECO:0007669"/>
    <property type="project" value="TreeGrafter"/>
</dbReference>
<dbReference type="GO" id="GO:0005737">
    <property type="term" value="C:cytoplasm"/>
    <property type="evidence" value="ECO:0007669"/>
    <property type="project" value="GOC"/>
</dbReference>
<proteinExistence type="predicted"/>
<dbReference type="VEuPathDB" id="FungiDB:BLGHR1_12044"/>
<dbReference type="Gene3D" id="1.10.357.150">
    <property type="match status" value="1"/>
</dbReference>
<sequence length="837" mass="95273">MAFHAPRDHLGSILVKHSIEGIFPIDDSILSTPLDLSTISEAIPALSVAKAELQAKIIKLGHDNSTDFQAWIASLRKIQEDTSKSRNIANKIIHLAEEDERFEEATQEKNMNLLFVQEELKYNTNLLSDLRQIRSCHHNVELTEKSVIDGEWAKSLLTLDSARKSYSNIKQNGSIKALQLLDLKIVTLQEQIEKGLLSLWAAFVVVEKESKTIRVNKSLPTEKLKLEEVVDCLESFGYAVKISKKLCDDLDDLIIKPRTTREDEKYSIAVRNNSITLESVSDDEAESIFAEIESLVRFLILVLPASLKEPLSESLMLTLSIRVLTEFLDRAIPTSLDEVERFKKIIEEAKVFIKNMKSIHWTGLDEFERWVDNFPKIWLDKRRGYVLDQIRGQVLMGIGAPILVEKVKEPSKQHNENPGLDSKNEMVTQDWDAAWDGDEDISLETQDREYPDSKSLDDDLEDEVVDAWGWGEETIEDKSPEIREDKVENHASKLGPTSAASSLNNFQDDQKLRGNENYWISALPQVVLNTVIEIFEDFADLNLPTNIENPLAECASGLLNLSIQVLVIYRAASSACYANQTAGNMYCYNDCTWLAENIKAFVSTWKRWSDIPFSIRSADKIMEDVIKLEQFGKRAYKNELNSQKRIINDLLGDTQNIFQQENSPRNVVEKSIYSATHHIRQQAALWDNILPPSARNSATGSLINTIATKLISDVFDMPDVGVDEAEHIATTLSKVEELDDLFLVSEILDMPEIVPYESPIPQTSQFADQWMRMKFLSEVLQSNLKDIKFLWFESDLSLYFRADEIIELVRLSFQMNAGVRQLIKEIEDSPRPKDLDV</sequence>
<name>A0A383ULS7_BLUHO</name>
<dbReference type="Pfam" id="PF22766">
    <property type="entry name" value="ZW10_C2"/>
    <property type="match status" value="1"/>
</dbReference>
<dbReference type="PANTHER" id="PTHR12205">
    <property type="entry name" value="CENTROMERE/KINETOCHORE PROTEIN ZW10"/>
    <property type="match status" value="1"/>
</dbReference>
<dbReference type="GO" id="GO:0006888">
    <property type="term" value="P:endoplasmic reticulum to Golgi vesicle-mediated transport"/>
    <property type="evidence" value="ECO:0007669"/>
    <property type="project" value="TreeGrafter"/>
</dbReference>
<feature type="domain" description="ZW10 C-terminal helical" evidence="2">
    <location>
        <begin position="671"/>
        <end position="815"/>
    </location>
</feature>
<dbReference type="InterPro" id="IPR046362">
    <property type="entry name" value="Zw10/DSL1_C_sf"/>
</dbReference>
<evidence type="ECO:0000256" key="1">
    <source>
        <dbReference type="SAM" id="MobiDB-lite"/>
    </source>
</evidence>
<evidence type="ECO:0000259" key="2">
    <source>
        <dbReference type="Pfam" id="PF22766"/>
    </source>
</evidence>
<dbReference type="EMBL" id="UNSH01000036">
    <property type="protein sequence ID" value="SZF01284.1"/>
    <property type="molecule type" value="Genomic_DNA"/>
</dbReference>
<dbReference type="GO" id="GO:0007094">
    <property type="term" value="P:mitotic spindle assembly checkpoint signaling"/>
    <property type="evidence" value="ECO:0007669"/>
    <property type="project" value="TreeGrafter"/>
</dbReference>
<evidence type="ECO:0000313" key="4">
    <source>
        <dbReference type="Proteomes" id="UP000275772"/>
    </source>
</evidence>
<feature type="compositionally biased region" description="Basic and acidic residues" evidence="1">
    <location>
        <begin position="476"/>
        <end position="491"/>
    </location>
</feature>
<protein>
    <recommendedName>
        <fullName evidence="2">ZW10 C-terminal helical domain-containing protein</fullName>
    </recommendedName>
</protein>
<feature type="region of interest" description="Disordered" evidence="1">
    <location>
        <begin position="476"/>
        <end position="500"/>
    </location>
</feature>